<name>A0A161LB67_9ACTN</name>
<accession>A0A161LB67</accession>
<comment type="caution">
    <text evidence="3">The sequence shown here is derived from an EMBL/GenBank/DDBJ whole genome shotgun (WGS) entry which is preliminary data.</text>
</comment>
<organism evidence="3 4">
    <name type="scientific">Planomonospora sphaerica</name>
    <dbReference type="NCBI Taxonomy" id="161355"/>
    <lineage>
        <taxon>Bacteria</taxon>
        <taxon>Bacillati</taxon>
        <taxon>Actinomycetota</taxon>
        <taxon>Actinomycetes</taxon>
        <taxon>Streptosporangiales</taxon>
        <taxon>Streptosporangiaceae</taxon>
        <taxon>Planomonospora</taxon>
    </lineage>
</organism>
<feature type="domain" description="Acyl-CoA thioesterase-like N-terminal HotDog" evidence="1">
    <location>
        <begin position="31"/>
        <end position="113"/>
    </location>
</feature>
<feature type="domain" description="Acyl-CoA thioesterase-like C-terminal" evidence="2">
    <location>
        <begin position="133"/>
        <end position="270"/>
    </location>
</feature>
<dbReference type="STRING" id="161355.PS9374_00906"/>
<dbReference type="InterPro" id="IPR049450">
    <property type="entry name" value="ACOT8-like_C"/>
</dbReference>
<evidence type="ECO:0000313" key="4">
    <source>
        <dbReference type="Proteomes" id="UP000077701"/>
    </source>
</evidence>
<dbReference type="Gene3D" id="2.40.160.210">
    <property type="entry name" value="Acyl-CoA thioesterase, double hotdog domain"/>
    <property type="match status" value="1"/>
</dbReference>
<dbReference type="RefSeq" id="WP_068894648.1">
    <property type="nucleotide sequence ID" value="NZ_BDCX01000002.1"/>
</dbReference>
<evidence type="ECO:0000259" key="1">
    <source>
        <dbReference type="Pfam" id="PF13622"/>
    </source>
</evidence>
<dbReference type="OrthoDB" id="4370297at2"/>
<dbReference type="Pfam" id="PF20789">
    <property type="entry name" value="4HBT_3C"/>
    <property type="match status" value="1"/>
</dbReference>
<dbReference type="Proteomes" id="UP000077701">
    <property type="component" value="Unassembled WGS sequence"/>
</dbReference>
<reference evidence="4" key="2">
    <citation type="submission" date="2016-04" db="EMBL/GenBank/DDBJ databases">
        <title>Planomonospora sphaerica JCM9374 whole genome shotgun sequence.</title>
        <authorList>
            <person name="Suzuki T."/>
            <person name="Dohra H."/>
            <person name="Kodani S."/>
        </authorList>
    </citation>
    <scope>NUCLEOTIDE SEQUENCE [LARGE SCALE GENOMIC DNA]</scope>
    <source>
        <strain evidence="4">JCM 9374</strain>
    </source>
</reference>
<dbReference type="SUPFAM" id="SSF54637">
    <property type="entry name" value="Thioesterase/thiol ester dehydrase-isomerase"/>
    <property type="match status" value="2"/>
</dbReference>
<sequence>MTEIDAPPHPFTAAVALTPAAGGRLRGRTRPEYANMVGPFGGITAATLVRAVQQHPDRLGDPLSLTVNYAGPVADGDFDVTARPVRTNRTNQHWMIELTQDGAVATTATAVFGLRRDTWSDTELAMPSVPPPDAVAVHGFPDFIAWARNYEMRFVTGAVPEQGAGEHPDSTSTLWVRDAPARPLDFPALTAMCDVFYPRVFLRQGRYVAAGTVSLTVYFHADAAELEACGEDHVLGTARTHRFSRGYFDQTAHLWSRGGTLLATAHQSVYFKD</sequence>
<dbReference type="InterPro" id="IPR029069">
    <property type="entry name" value="HotDog_dom_sf"/>
</dbReference>
<evidence type="ECO:0000259" key="2">
    <source>
        <dbReference type="Pfam" id="PF20789"/>
    </source>
</evidence>
<protein>
    <submittedName>
        <fullName evidence="3">Acyl-CoA thioesterase</fullName>
    </submittedName>
</protein>
<dbReference type="AlphaFoldDB" id="A0A161LB67"/>
<gene>
    <name evidence="3" type="ORF">PS9374_00906</name>
</gene>
<dbReference type="EMBL" id="BDCX01000002">
    <property type="protein sequence ID" value="GAT65274.1"/>
    <property type="molecule type" value="Genomic_DNA"/>
</dbReference>
<evidence type="ECO:0000313" key="3">
    <source>
        <dbReference type="EMBL" id="GAT65274.1"/>
    </source>
</evidence>
<dbReference type="InterPro" id="IPR042171">
    <property type="entry name" value="Acyl-CoA_hotdog"/>
</dbReference>
<dbReference type="Pfam" id="PF13622">
    <property type="entry name" value="4HBT_3"/>
    <property type="match status" value="1"/>
</dbReference>
<keyword evidence="4" id="KW-1185">Reference proteome</keyword>
<dbReference type="InterPro" id="IPR049449">
    <property type="entry name" value="TesB_ACOT8-like_N"/>
</dbReference>
<reference evidence="3 4" key="1">
    <citation type="journal article" date="2016" name="Genome Announc.">
        <title>Draft Genome Sequence of Planomonospora sphaerica JCM9374, a Rare Actinomycete.</title>
        <authorList>
            <person name="Dohra H."/>
            <person name="Suzuki T."/>
            <person name="Inoue Y."/>
            <person name="Kodani S."/>
        </authorList>
    </citation>
    <scope>NUCLEOTIDE SEQUENCE [LARGE SCALE GENOMIC DNA]</scope>
    <source>
        <strain evidence="3 4">JCM 9374</strain>
    </source>
</reference>
<proteinExistence type="predicted"/>